<feature type="chain" id="PRO_5025096728" description="S-protein homolog" evidence="6">
    <location>
        <begin position="22"/>
        <end position="171"/>
    </location>
</feature>
<evidence type="ECO:0000256" key="1">
    <source>
        <dbReference type="ARBA" id="ARBA00004613"/>
    </source>
</evidence>
<accession>A0A5D2JSX7</accession>
<keyword evidence="5 6" id="KW-0732">Signal</keyword>
<evidence type="ECO:0000313" key="7">
    <source>
        <dbReference type="EMBL" id="TYH57013.1"/>
    </source>
</evidence>
<gene>
    <name evidence="7" type="ORF">ES332_D08G060400v1</name>
</gene>
<comment type="subcellular location">
    <subcellularLocation>
        <location evidence="1 6">Secreted</location>
    </subcellularLocation>
</comment>
<dbReference type="GO" id="GO:0005576">
    <property type="term" value="C:extracellular region"/>
    <property type="evidence" value="ECO:0007669"/>
    <property type="project" value="UniProtKB-SubCell"/>
</dbReference>
<protein>
    <recommendedName>
        <fullName evidence="6">S-protein homolog</fullName>
    </recommendedName>
</protein>
<keyword evidence="8" id="KW-1185">Reference proteome</keyword>
<comment type="similarity">
    <text evidence="2 6">Belongs to the plant self-incompatibility (S1) protein family.</text>
</comment>
<dbReference type="Pfam" id="PF05938">
    <property type="entry name" value="Self-incomp_S1"/>
    <property type="match status" value="1"/>
</dbReference>
<reference evidence="7 8" key="1">
    <citation type="submission" date="2019-07" db="EMBL/GenBank/DDBJ databases">
        <title>WGS assembly of Gossypium tomentosum.</title>
        <authorList>
            <person name="Chen Z.J."/>
            <person name="Sreedasyam A."/>
            <person name="Ando A."/>
            <person name="Song Q."/>
            <person name="De L."/>
            <person name="Hulse-Kemp A."/>
            <person name="Ding M."/>
            <person name="Ye W."/>
            <person name="Kirkbride R."/>
            <person name="Jenkins J."/>
            <person name="Plott C."/>
            <person name="Lovell J."/>
            <person name="Lin Y.-M."/>
            <person name="Vaughn R."/>
            <person name="Liu B."/>
            <person name="Li W."/>
            <person name="Simpson S."/>
            <person name="Scheffler B."/>
            <person name="Saski C."/>
            <person name="Grover C."/>
            <person name="Hu G."/>
            <person name="Conover J."/>
            <person name="Carlson J."/>
            <person name="Shu S."/>
            <person name="Boston L."/>
            <person name="Williams M."/>
            <person name="Peterson D."/>
            <person name="Mcgee K."/>
            <person name="Jones D."/>
            <person name="Wendel J."/>
            <person name="Stelly D."/>
            <person name="Grimwood J."/>
            <person name="Schmutz J."/>
        </authorList>
    </citation>
    <scope>NUCLEOTIDE SEQUENCE [LARGE SCALE GENOMIC DNA]</scope>
    <source>
        <strain evidence="7">7179.01</strain>
    </source>
</reference>
<evidence type="ECO:0000256" key="6">
    <source>
        <dbReference type="RuleBase" id="RU367044"/>
    </source>
</evidence>
<dbReference type="Proteomes" id="UP000322667">
    <property type="component" value="Chromosome D08"/>
</dbReference>
<dbReference type="PANTHER" id="PTHR31232:SF156">
    <property type="entry name" value="PLANT SELF-INCOMPATIBILITY PROTEIN S1 FAMILY-RELATED"/>
    <property type="match status" value="1"/>
</dbReference>
<organism evidence="7 8">
    <name type="scientific">Gossypium tomentosum</name>
    <name type="common">Hawaiian cotton</name>
    <name type="synonym">Gossypium sandvicense</name>
    <dbReference type="NCBI Taxonomy" id="34277"/>
    <lineage>
        <taxon>Eukaryota</taxon>
        <taxon>Viridiplantae</taxon>
        <taxon>Streptophyta</taxon>
        <taxon>Embryophyta</taxon>
        <taxon>Tracheophyta</taxon>
        <taxon>Spermatophyta</taxon>
        <taxon>Magnoliopsida</taxon>
        <taxon>eudicotyledons</taxon>
        <taxon>Gunneridae</taxon>
        <taxon>Pentapetalae</taxon>
        <taxon>rosids</taxon>
        <taxon>malvids</taxon>
        <taxon>Malvales</taxon>
        <taxon>Malvaceae</taxon>
        <taxon>Malvoideae</taxon>
        <taxon>Gossypium</taxon>
    </lineage>
</organism>
<sequence length="171" mass="19622">MSSFNGFILLLLLLLLLLVFAFTVVSVEPRRGLPPEFTRWHVYVVNGLSDGRMLFVHCKSRDNDLGSRNLDVGTNFTWSFQQHIFRRTLFWCYASKDDNNYDGGDVLLFHKCSWKDCIWIAKDDGIYIKNVLETPMSFVGSGNLDCSNTEFNYLTSLNLGFFFVVASIKCC</sequence>
<dbReference type="GO" id="GO:0060320">
    <property type="term" value="P:rejection of self pollen"/>
    <property type="evidence" value="ECO:0007669"/>
    <property type="project" value="UniProtKB-KW"/>
</dbReference>
<keyword evidence="3 6" id="KW-0713">Self-incompatibility</keyword>
<evidence type="ECO:0000256" key="4">
    <source>
        <dbReference type="ARBA" id="ARBA00022525"/>
    </source>
</evidence>
<evidence type="ECO:0000256" key="2">
    <source>
        <dbReference type="ARBA" id="ARBA00005581"/>
    </source>
</evidence>
<evidence type="ECO:0000256" key="5">
    <source>
        <dbReference type="ARBA" id="ARBA00022729"/>
    </source>
</evidence>
<keyword evidence="4 6" id="KW-0964">Secreted</keyword>
<evidence type="ECO:0000313" key="8">
    <source>
        <dbReference type="Proteomes" id="UP000322667"/>
    </source>
</evidence>
<name>A0A5D2JSX7_GOSTO</name>
<feature type="signal peptide" evidence="6">
    <location>
        <begin position="1"/>
        <end position="21"/>
    </location>
</feature>
<dbReference type="EMBL" id="CM017630">
    <property type="protein sequence ID" value="TYH57013.1"/>
    <property type="molecule type" value="Genomic_DNA"/>
</dbReference>
<proteinExistence type="inferred from homology"/>
<dbReference type="PANTHER" id="PTHR31232">
    <property type="match status" value="1"/>
</dbReference>
<dbReference type="InterPro" id="IPR010264">
    <property type="entry name" value="Self-incomp_S1"/>
</dbReference>
<dbReference type="AlphaFoldDB" id="A0A5D2JSX7"/>
<evidence type="ECO:0000256" key="3">
    <source>
        <dbReference type="ARBA" id="ARBA00022471"/>
    </source>
</evidence>